<evidence type="ECO:0000313" key="2">
    <source>
        <dbReference type="Proteomes" id="UP000239197"/>
    </source>
</evidence>
<dbReference type="EMBL" id="CP019062">
    <property type="protein sequence ID" value="AVF34240.1"/>
    <property type="molecule type" value="Genomic_DNA"/>
</dbReference>
<gene>
    <name evidence="1" type="ORF">BV494_04510</name>
</gene>
<dbReference type="AlphaFoldDB" id="A0A2L1UMS5"/>
<keyword evidence="2" id="KW-1185">Reference proteome</keyword>
<evidence type="ECO:0000313" key="1">
    <source>
        <dbReference type="EMBL" id="AVF34240.1"/>
    </source>
</evidence>
<dbReference type="OrthoDB" id="6628505at2"/>
<proteinExistence type="predicted"/>
<dbReference type="Proteomes" id="UP000239197">
    <property type="component" value="Chromosome"/>
</dbReference>
<dbReference type="KEGG" id="rox:BV494_04510"/>
<organism evidence="1 2">
    <name type="scientific">Rahnella sikkimica</name>
    <dbReference type="NCBI Taxonomy" id="1805933"/>
    <lineage>
        <taxon>Bacteria</taxon>
        <taxon>Pseudomonadati</taxon>
        <taxon>Pseudomonadota</taxon>
        <taxon>Gammaproteobacteria</taxon>
        <taxon>Enterobacterales</taxon>
        <taxon>Yersiniaceae</taxon>
        <taxon>Rahnella</taxon>
    </lineage>
</organism>
<sequence length="69" mass="7544">MRILINAPDTECARVAMSFAQDFIAKRKDEDGDVWGYQTPGFSGHVKLTKAGSFSASCHREPINISEAA</sequence>
<name>A0A2L1UMS5_9GAMM</name>
<accession>A0A2L1UMS5</accession>
<reference evidence="2" key="1">
    <citation type="submission" date="2017-01" db="EMBL/GenBank/DDBJ databases">
        <title>Genome sequence of Rouxiella sp. ERMR1:05.</title>
        <authorList>
            <person name="Kumar R."/>
            <person name="Singh D."/>
            <person name="Kumar S."/>
        </authorList>
    </citation>
    <scope>NUCLEOTIDE SEQUENCE [LARGE SCALE GENOMIC DNA]</scope>
    <source>
        <strain evidence="2">ERMR1:05</strain>
    </source>
</reference>
<protein>
    <submittedName>
        <fullName evidence="1">Uncharacterized protein</fullName>
    </submittedName>
</protein>